<feature type="transmembrane region" description="Helical" evidence="2">
    <location>
        <begin position="196"/>
        <end position="219"/>
    </location>
</feature>
<keyword evidence="2" id="KW-1133">Transmembrane helix</keyword>
<keyword evidence="4" id="KW-1185">Reference proteome</keyword>
<comment type="caution">
    <text evidence="3">The sequence shown here is derived from an EMBL/GenBank/DDBJ whole genome shotgun (WGS) entry which is preliminary data.</text>
</comment>
<feature type="region of interest" description="Disordered" evidence="1">
    <location>
        <begin position="47"/>
        <end position="120"/>
    </location>
</feature>
<dbReference type="Gene3D" id="1.10.287.950">
    <property type="entry name" value="Methyl-accepting chemotaxis protein"/>
    <property type="match status" value="1"/>
</dbReference>
<keyword evidence="2" id="KW-0812">Transmembrane</keyword>
<accession>A0AA38R4G8</accession>
<feature type="region of interest" description="Disordered" evidence="1">
    <location>
        <begin position="288"/>
        <end position="347"/>
    </location>
</feature>
<evidence type="ECO:0000256" key="1">
    <source>
        <dbReference type="SAM" id="MobiDB-lite"/>
    </source>
</evidence>
<evidence type="ECO:0000256" key="2">
    <source>
        <dbReference type="SAM" id="Phobius"/>
    </source>
</evidence>
<sequence>MDQHQGEKSYGEGLKPTLTFYKRQNDAQIQQLSGQIQSISQSFRSVSQASQQVSQSSQQLSQSLQQAQQQLSQTQQSLASVRASADSARQSAESANQAAQQASRDADQARQSADAAVSSAQSSASQAAEAASRGAASSAAQSVASVMAAMSSSAQQVMSSAASMVQAAKADATAVRAEADNRILQAQGAAVSVTQAALAIVGAIIGSSLLTIAAFVLVLRYKRRRRDRRSLRAAARGIGYPGLQGSSTGLGDGYEKDSYAVDIKEPEPAVQTQRVGFASAIGANRASFHLKTPPKGKYSVFPRNRGERKDEEAGSPTSEYSVETKAQRQSKMDSPPSLDKWLRTGTDVSPFGTLNVVTGGQAKQEMGRNWPLARKGLS</sequence>
<feature type="region of interest" description="Disordered" evidence="1">
    <location>
        <begin position="359"/>
        <end position="378"/>
    </location>
</feature>
<dbReference type="Proteomes" id="UP001174691">
    <property type="component" value="Unassembled WGS sequence"/>
</dbReference>
<gene>
    <name evidence="3" type="ORF">NKR19_g9114</name>
</gene>
<reference evidence="3" key="1">
    <citation type="submission" date="2022-07" db="EMBL/GenBank/DDBJ databases">
        <title>Fungi with potential for degradation of polypropylene.</title>
        <authorList>
            <person name="Gostincar C."/>
        </authorList>
    </citation>
    <scope>NUCLEOTIDE SEQUENCE</scope>
    <source>
        <strain evidence="3">EXF-13287</strain>
    </source>
</reference>
<dbReference type="AlphaFoldDB" id="A0AA38R4G8"/>
<evidence type="ECO:0000313" key="3">
    <source>
        <dbReference type="EMBL" id="KAJ9133245.1"/>
    </source>
</evidence>
<evidence type="ECO:0000313" key="4">
    <source>
        <dbReference type="Proteomes" id="UP001174691"/>
    </source>
</evidence>
<proteinExistence type="predicted"/>
<dbReference type="EMBL" id="JANBVN010000205">
    <property type="protein sequence ID" value="KAJ9133245.1"/>
    <property type="molecule type" value="Genomic_DNA"/>
</dbReference>
<protein>
    <submittedName>
        <fullName evidence="3">Uncharacterized protein</fullName>
    </submittedName>
</protein>
<keyword evidence="2" id="KW-0472">Membrane</keyword>
<name>A0AA38R4G8_9PEZI</name>
<organism evidence="3 4">
    <name type="scientific">Coniochaeta hoffmannii</name>
    <dbReference type="NCBI Taxonomy" id="91930"/>
    <lineage>
        <taxon>Eukaryota</taxon>
        <taxon>Fungi</taxon>
        <taxon>Dikarya</taxon>
        <taxon>Ascomycota</taxon>
        <taxon>Pezizomycotina</taxon>
        <taxon>Sordariomycetes</taxon>
        <taxon>Sordariomycetidae</taxon>
        <taxon>Coniochaetales</taxon>
        <taxon>Coniochaetaceae</taxon>
        <taxon>Coniochaeta</taxon>
    </lineage>
</organism>